<dbReference type="AlphaFoldDB" id="A0AA37HI48"/>
<reference evidence="2" key="1">
    <citation type="journal article" date="2016" name="Front. Microbiol.">
        <title>Genome Sequence of the Piezophilic, Mesophilic Sulfate-Reducing Bacterium Desulfovibrio indicus J2T.</title>
        <authorList>
            <person name="Cao J."/>
            <person name="Maignien L."/>
            <person name="Shao Z."/>
            <person name="Alain K."/>
            <person name="Jebbar M."/>
        </authorList>
    </citation>
    <scope>NUCLEOTIDE SEQUENCE</scope>
    <source>
        <strain evidence="2">JCM 32048</strain>
    </source>
</reference>
<evidence type="ECO:0000313" key="2">
    <source>
        <dbReference type="EMBL" id="GJD66239.1"/>
    </source>
</evidence>
<feature type="compositionally biased region" description="Low complexity" evidence="1">
    <location>
        <begin position="265"/>
        <end position="276"/>
    </location>
</feature>
<reference evidence="2" key="2">
    <citation type="submission" date="2021-08" db="EMBL/GenBank/DDBJ databases">
        <authorList>
            <person name="Tani A."/>
            <person name="Ola A."/>
            <person name="Ogura Y."/>
            <person name="Katsura K."/>
            <person name="Hayashi T."/>
        </authorList>
    </citation>
    <scope>NUCLEOTIDE SEQUENCE</scope>
    <source>
        <strain evidence="2">JCM 32048</strain>
    </source>
</reference>
<dbReference type="EMBL" id="BPQJ01000058">
    <property type="protein sequence ID" value="GJD66239.1"/>
    <property type="molecule type" value="Genomic_DNA"/>
</dbReference>
<feature type="region of interest" description="Disordered" evidence="1">
    <location>
        <begin position="224"/>
        <end position="281"/>
    </location>
</feature>
<proteinExistence type="predicted"/>
<dbReference type="Proteomes" id="UP001055286">
    <property type="component" value="Unassembled WGS sequence"/>
</dbReference>
<dbReference type="RefSeq" id="WP_133123509.1">
    <property type="nucleotide sequence ID" value="NZ_BPQJ01000058.1"/>
</dbReference>
<evidence type="ECO:0000256" key="1">
    <source>
        <dbReference type="SAM" id="MobiDB-lite"/>
    </source>
</evidence>
<organism evidence="2 3">
    <name type="scientific">Methylobacterium frigidaeris</name>
    <dbReference type="NCBI Taxonomy" id="2038277"/>
    <lineage>
        <taxon>Bacteria</taxon>
        <taxon>Pseudomonadati</taxon>
        <taxon>Pseudomonadota</taxon>
        <taxon>Alphaproteobacteria</taxon>
        <taxon>Hyphomicrobiales</taxon>
        <taxon>Methylobacteriaceae</taxon>
        <taxon>Methylobacterium</taxon>
    </lineage>
</organism>
<keyword evidence="3" id="KW-1185">Reference proteome</keyword>
<gene>
    <name evidence="2" type="ORF">MPEAHAMD_6436</name>
</gene>
<evidence type="ECO:0000313" key="3">
    <source>
        <dbReference type="Proteomes" id="UP001055286"/>
    </source>
</evidence>
<comment type="caution">
    <text evidence="2">The sequence shown here is derived from an EMBL/GenBank/DDBJ whole genome shotgun (WGS) entry which is preliminary data.</text>
</comment>
<protein>
    <submittedName>
        <fullName evidence="2">Uncharacterized protein</fullName>
    </submittedName>
</protein>
<sequence length="316" mass="34988">MSKRKTSADWRRDFINFINDLAGVGWRERLGLLHADVYAAHECGDLTHQDVKLVEAAIVRRRARQDEAITRRVTVAGHATKLVEKLGAKLSGATKPKGERTLEDLRAREERLERRRYLRDAAKIPGIVKKHYTTAMCAVLEVIRREADTTGTCELAVGTIAARAGCSERLVQSTTRRAKRFGHITVVYGVRAVNRISILSKAILNWNAKGSSATQKKEFKNQDLKIPDKGANSCRSERVEPQRSPPAAVLKLDGAKVAKTSNPRSEPSSAKSEPSAVQMQHDSSFIENLDAIWRRTGVSLHARYGLEPPGLSPQPG</sequence>
<accession>A0AA37HI48</accession>
<name>A0AA37HI48_9HYPH</name>